<dbReference type="Proteomes" id="UP000199347">
    <property type="component" value="Unassembled WGS sequence"/>
</dbReference>
<keyword evidence="1" id="KW-0805">Transcription regulation</keyword>
<dbReference type="STRING" id="1120955.SAMN03080610_03018"/>
<organism evidence="5 6">
    <name type="scientific">Afifella marina DSM 2698</name>
    <dbReference type="NCBI Taxonomy" id="1120955"/>
    <lineage>
        <taxon>Bacteria</taxon>
        <taxon>Pseudomonadati</taxon>
        <taxon>Pseudomonadota</taxon>
        <taxon>Alphaproteobacteria</taxon>
        <taxon>Hyphomicrobiales</taxon>
        <taxon>Afifellaceae</taxon>
        <taxon>Afifella</taxon>
    </lineage>
</organism>
<reference evidence="5 6" key="1">
    <citation type="submission" date="2016-10" db="EMBL/GenBank/DDBJ databases">
        <authorList>
            <person name="de Groot N.N."/>
        </authorList>
    </citation>
    <scope>NUCLEOTIDE SEQUENCE [LARGE SCALE GENOMIC DNA]</scope>
    <source>
        <strain evidence="5 6">DSM 2698</strain>
    </source>
</reference>
<keyword evidence="3" id="KW-0804">Transcription</keyword>
<evidence type="ECO:0000256" key="3">
    <source>
        <dbReference type="ARBA" id="ARBA00023163"/>
    </source>
</evidence>
<dbReference type="SUPFAM" id="SSF48008">
    <property type="entry name" value="GntR ligand-binding domain-like"/>
    <property type="match status" value="1"/>
</dbReference>
<evidence type="ECO:0000256" key="1">
    <source>
        <dbReference type="ARBA" id="ARBA00023015"/>
    </source>
</evidence>
<dbReference type="PANTHER" id="PTHR43537">
    <property type="entry name" value="TRANSCRIPTIONAL REGULATOR, GNTR FAMILY"/>
    <property type="match status" value="1"/>
</dbReference>
<dbReference type="SMART" id="SM00345">
    <property type="entry name" value="HTH_GNTR"/>
    <property type="match status" value="1"/>
</dbReference>
<dbReference type="Pfam" id="PF07729">
    <property type="entry name" value="FCD"/>
    <property type="match status" value="1"/>
</dbReference>
<dbReference type="RefSeq" id="WP_207145384.1">
    <property type="nucleotide sequence ID" value="NZ_FMVW01000008.1"/>
</dbReference>
<dbReference type="SUPFAM" id="SSF46785">
    <property type="entry name" value="Winged helix' DNA-binding domain"/>
    <property type="match status" value="1"/>
</dbReference>
<dbReference type="PROSITE" id="PS50949">
    <property type="entry name" value="HTH_GNTR"/>
    <property type="match status" value="1"/>
</dbReference>
<dbReference type="Gene3D" id="1.20.120.530">
    <property type="entry name" value="GntR ligand-binding domain-like"/>
    <property type="match status" value="1"/>
</dbReference>
<proteinExistence type="predicted"/>
<dbReference type="SMART" id="SM00895">
    <property type="entry name" value="FCD"/>
    <property type="match status" value="1"/>
</dbReference>
<evidence type="ECO:0000313" key="6">
    <source>
        <dbReference type="Proteomes" id="UP000199347"/>
    </source>
</evidence>
<keyword evidence="6" id="KW-1185">Reference proteome</keyword>
<accession>A0A1G5P128</accession>
<gene>
    <name evidence="5" type="ORF">SAMN03080610_03018</name>
</gene>
<protein>
    <submittedName>
        <fullName evidence="5">DNA-binding transcriptional regulator, GntR family</fullName>
    </submittedName>
</protein>
<dbReference type="GO" id="GO:0003700">
    <property type="term" value="F:DNA-binding transcription factor activity"/>
    <property type="evidence" value="ECO:0007669"/>
    <property type="project" value="InterPro"/>
</dbReference>
<dbReference type="InterPro" id="IPR008920">
    <property type="entry name" value="TF_FadR/GntR_C"/>
</dbReference>
<dbReference type="CDD" id="cd07377">
    <property type="entry name" value="WHTH_GntR"/>
    <property type="match status" value="1"/>
</dbReference>
<name>A0A1G5P128_AFIMA</name>
<dbReference type="Pfam" id="PF00392">
    <property type="entry name" value="GntR"/>
    <property type="match status" value="1"/>
</dbReference>
<dbReference type="InterPro" id="IPR036388">
    <property type="entry name" value="WH-like_DNA-bd_sf"/>
</dbReference>
<dbReference type="EMBL" id="FMVW01000008">
    <property type="protein sequence ID" value="SCZ43267.1"/>
    <property type="molecule type" value="Genomic_DNA"/>
</dbReference>
<dbReference type="InterPro" id="IPR011711">
    <property type="entry name" value="GntR_C"/>
</dbReference>
<dbReference type="Gene3D" id="1.10.10.10">
    <property type="entry name" value="Winged helix-like DNA-binding domain superfamily/Winged helix DNA-binding domain"/>
    <property type="match status" value="1"/>
</dbReference>
<keyword evidence="2 5" id="KW-0238">DNA-binding</keyword>
<dbReference type="AlphaFoldDB" id="A0A1G5P128"/>
<dbReference type="GO" id="GO:0003677">
    <property type="term" value="F:DNA binding"/>
    <property type="evidence" value="ECO:0007669"/>
    <property type="project" value="UniProtKB-KW"/>
</dbReference>
<dbReference type="InterPro" id="IPR000524">
    <property type="entry name" value="Tscrpt_reg_HTH_GntR"/>
</dbReference>
<sequence>MSTISVRHGDSSAAILERLRADILAGRLVPGERLGEVALARRFEVSRGPVREALRLLADAGLVSFTPNVGARVRELSLADARVLYELREALEAEAARLAALRATPEEARDLGALLKQHAGEIAAHPVGAYFQSGGDADFHIVIARLSGNPLILRLLDSELYPQLSLLRRRHGRVQGRGREALIEHERIQEAIAAGDGELAGLLMRRHIRASWTSLAGELSQEEER</sequence>
<evidence type="ECO:0000313" key="5">
    <source>
        <dbReference type="EMBL" id="SCZ43267.1"/>
    </source>
</evidence>
<evidence type="ECO:0000259" key="4">
    <source>
        <dbReference type="PROSITE" id="PS50949"/>
    </source>
</evidence>
<evidence type="ECO:0000256" key="2">
    <source>
        <dbReference type="ARBA" id="ARBA00023125"/>
    </source>
</evidence>
<dbReference type="InterPro" id="IPR036390">
    <property type="entry name" value="WH_DNA-bd_sf"/>
</dbReference>
<dbReference type="PANTHER" id="PTHR43537:SF49">
    <property type="entry name" value="TRANSCRIPTIONAL REGULATORY PROTEIN"/>
    <property type="match status" value="1"/>
</dbReference>
<feature type="domain" description="HTH gntR-type" evidence="4">
    <location>
        <begin position="9"/>
        <end position="76"/>
    </location>
</feature>